<evidence type="ECO:0000256" key="1">
    <source>
        <dbReference type="SAM" id="SignalP"/>
    </source>
</evidence>
<dbReference type="OrthoDB" id="9949648at2"/>
<comment type="caution">
    <text evidence="2">The sequence shown here is derived from an EMBL/GenBank/DDBJ whole genome shotgun (WGS) entry which is preliminary data.</text>
</comment>
<accession>A0A166JEH5</accession>
<evidence type="ECO:0000313" key="2">
    <source>
        <dbReference type="EMBL" id="KZL49602.1"/>
    </source>
</evidence>
<dbReference type="RefSeq" id="WP_063872956.1">
    <property type="nucleotide sequence ID" value="NZ_CAWMRI010000155.1"/>
</dbReference>
<name>A0A166JEH5_NODSP</name>
<organism evidence="2 3">
    <name type="scientific">Nodularia spumigena CENA596</name>
    <dbReference type="NCBI Taxonomy" id="1819295"/>
    <lineage>
        <taxon>Bacteria</taxon>
        <taxon>Bacillati</taxon>
        <taxon>Cyanobacteriota</taxon>
        <taxon>Cyanophyceae</taxon>
        <taxon>Nostocales</taxon>
        <taxon>Nodulariaceae</taxon>
        <taxon>Nodularia</taxon>
    </lineage>
</organism>
<protein>
    <submittedName>
        <fullName evidence="2">Uncharacterized protein</fullName>
    </submittedName>
</protein>
<feature type="chain" id="PRO_5007875789" evidence="1">
    <location>
        <begin position="25"/>
        <end position="151"/>
    </location>
</feature>
<gene>
    <name evidence="2" type="ORF">A2T98_11915</name>
</gene>
<keyword evidence="1" id="KW-0732">Signal</keyword>
<sequence length="151" mass="14843">MSVESNKTLKAAAISSLLAGGAVAASFISAEPAKAQFIGTDSQSRVSTAVTSILSNGVTNNFAAEIVLPDKDFAFTGAVGLTLTYATVAAADVSQVAITGASLSAANATYSASTVEAATARAVQAAIAGTQNGDIIGIVKSWQSGGNAALD</sequence>
<dbReference type="Proteomes" id="UP000076555">
    <property type="component" value="Unassembled WGS sequence"/>
</dbReference>
<reference evidence="2 3" key="1">
    <citation type="submission" date="2016-04" db="EMBL/GenBank/DDBJ databases">
        <title>Draft Genome Assembly of the Bloom-forming Cyanobacterium Nodularia spumigena Strain CENA596 in Shrimp Production Ponds.</title>
        <authorList>
            <person name="Popin R.V."/>
            <person name="Rigonato J."/>
            <person name="Abreu V.A."/>
            <person name="Andreote A.P."/>
            <person name="Silveira S.B."/>
            <person name="Odebrecht C."/>
            <person name="Fiore M.F."/>
        </authorList>
    </citation>
    <scope>NUCLEOTIDE SEQUENCE [LARGE SCALE GENOMIC DNA]</scope>
    <source>
        <strain evidence="2 3">CENA596</strain>
    </source>
</reference>
<feature type="signal peptide" evidence="1">
    <location>
        <begin position="1"/>
        <end position="24"/>
    </location>
</feature>
<dbReference type="EMBL" id="LWAJ01000155">
    <property type="protein sequence ID" value="KZL49602.1"/>
    <property type="molecule type" value="Genomic_DNA"/>
</dbReference>
<dbReference type="AlphaFoldDB" id="A0A166JEH5"/>
<evidence type="ECO:0000313" key="3">
    <source>
        <dbReference type="Proteomes" id="UP000076555"/>
    </source>
</evidence>
<proteinExistence type="predicted"/>